<dbReference type="Proteomes" id="UP001203423">
    <property type="component" value="Unassembled WGS sequence"/>
</dbReference>
<accession>A0ABT0LI49</accession>
<evidence type="ECO:0000259" key="4">
    <source>
        <dbReference type="Pfam" id="PF16113"/>
    </source>
</evidence>
<dbReference type="CDD" id="cd06558">
    <property type="entry name" value="crotonase-like"/>
    <property type="match status" value="1"/>
</dbReference>
<comment type="caution">
    <text evidence="5">The sequence shown here is derived from an EMBL/GenBank/DDBJ whole genome shotgun (WGS) entry which is preliminary data.</text>
</comment>
<comment type="catalytic activity">
    <reaction evidence="1">
        <text>3-hydroxy-2-methylpropanoyl-CoA + H2O = 3-hydroxy-2-methylpropanoate + CoA + H(+)</text>
        <dbReference type="Rhea" id="RHEA:20888"/>
        <dbReference type="ChEBI" id="CHEBI:11805"/>
        <dbReference type="ChEBI" id="CHEBI:15377"/>
        <dbReference type="ChEBI" id="CHEBI:15378"/>
        <dbReference type="ChEBI" id="CHEBI:57287"/>
        <dbReference type="ChEBI" id="CHEBI:57340"/>
        <dbReference type="EC" id="3.1.2.4"/>
    </reaction>
</comment>
<dbReference type="NCBIfam" id="NF004127">
    <property type="entry name" value="PRK05617.1"/>
    <property type="match status" value="1"/>
</dbReference>
<dbReference type="SUPFAM" id="SSF52096">
    <property type="entry name" value="ClpP/crotonase"/>
    <property type="match status" value="1"/>
</dbReference>
<dbReference type="Pfam" id="PF16113">
    <property type="entry name" value="ECH_2"/>
    <property type="match status" value="1"/>
</dbReference>
<dbReference type="PANTHER" id="PTHR43176">
    <property type="entry name" value="3-HYDROXYISOBUTYRYL-COA HYDROLASE-RELATED"/>
    <property type="match status" value="1"/>
</dbReference>
<dbReference type="PANTHER" id="PTHR43176:SF3">
    <property type="entry name" value="3-HYDROXYISOBUTYRYL-COA HYDROLASE, MITOCHONDRIAL"/>
    <property type="match status" value="1"/>
</dbReference>
<evidence type="ECO:0000256" key="3">
    <source>
        <dbReference type="ARBA" id="ARBA00022801"/>
    </source>
</evidence>
<dbReference type="InterPro" id="IPR032259">
    <property type="entry name" value="HIBYL-CoA-H"/>
</dbReference>
<gene>
    <name evidence="5" type="ORF">L2764_22935</name>
</gene>
<reference evidence="5 6" key="1">
    <citation type="submission" date="2022-01" db="EMBL/GenBank/DDBJ databases">
        <title>Whole genome-based taxonomy of the Shewanellaceae.</title>
        <authorList>
            <person name="Martin-Rodriguez A.J."/>
        </authorList>
    </citation>
    <scope>NUCLEOTIDE SEQUENCE [LARGE SCALE GENOMIC DNA]</scope>
    <source>
        <strain evidence="5 6">DSM 17177</strain>
    </source>
</reference>
<dbReference type="InterPro" id="IPR045004">
    <property type="entry name" value="ECH_dom"/>
</dbReference>
<dbReference type="InterPro" id="IPR029045">
    <property type="entry name" value="ClpP/crotonase-like_dom_sf"/>
</dbReference>
<keyword evidence="3" id="KW-0378">Hydrolase</keyword>
<sequence length="386" mass="42462">MKQAQLAAKMNDTEAVLSTSDVLFSTLPTEDGRLIGHISLNCEAALNALNLEMAAAMLVQLGRWKLDPSIVCVVLEGAGEKAFCAGGDVRAIYHAGVKAPEEVTQEAMAFFEQEYRLDYLLHTFGKPVIVWGDGIVMGGGLGLMMGASHRIVTERSRIAMPEVTIGLYPDVGGSYFLNRMPGKVGLFLGLTAYQMNTADALYVGIGRHSLRSQDKMAMLEALKRLPWQSAASDHHQMLDTLFGELQSLEIGQSVLRQQRLKIDALMAGELSEIVNRAKNEQPDDIWLQKALHTFLKGSPLSWSLIYAQSQLSAELSLADIFQFELGLSANCSAFGDFKEGVRALLIDKDRTPLWQFPQLDEHCEAAANRLLTSPWENQIHPLGDLS</sequence>
<evidence type="ECO:0000313" key="5">
    <source>
        <dbReference type="EMBL" id="MCL1127254.1"/>
    </source>
</evidence>
<dbReference type="EC" id="3.1.2.4" evidence="2"/>
<feature type="domain" description="Enoyl-CoA hydratase/isomerase" evidence="4">
    <location>
        <begin position="35"/>
        <end position="368"/>
    </location>
</feature>
<evidence type="ECO:0000256" key="2">
    <source>
        <dbReference type="ARBA" id="ARBA00011915"/>
    </source>
</evidence>
<protein>
    <recommendedName>
        <fullName evidence="2">3-hydroxyisobutyryl-CoA hydrolase</fullName>
        <ecNumber evidence="2">3.1.2.4</ecNumber>
    </recommendedName>
</protein>
<proteinExistence type="predicted"/>
<evidence type="ECO:0000256" key="1">
    <source>
        <dbReference type="ARBA" id="ARBA00001709"/>
    </source>
</evidence>
<evidence type="ECO:0000313" key="6">
    <source>
        <dbReference type="Proteomes" id="UP001203423"/>
    </source>
</evidence>
<dbReference type="EMBL" id="JAKIKS010000140">
    <property type="protein sequence ID" value="MCL1127254.1"/>
    <property type="molecule type" value="Genomic_DNA"/>
</dbReference>
<dbReference type="RefSeq" id="WP_248942648.1">
    <property type="nucleotide sequence ID" value="NZ_JAKIKS010000140.1"/>
</dbReference>
<organism evidence="5 6">
    <name type="scientific">Shewanella surugensis</name>
    <dbReference type="NCBI Taxonomy" id="212020"/>
    <lineage>
        <taxon>Bacteria</taxon>
        <taxon>Pseudomonadati</taxon>
        <taxon>Pseudomonadota</taxon>
        <taxon>Gammaproteobacteria</taxon>
        <taxon>Alteromonadales</taxon>
        <taxon>Shewanellaceae</taxon>
        <taxon>Shewanella</taxon>
    </lineage>
</organism>
<name>A0ABT0LI49_9GAMM</name>
<dbReference type="Gene3D" id="3.90.226.10">
    <property type="entry name" value="2-enoyl-CoA Hydratase, Chain A, domain 1"/>
    <property type="match status" value="1"/>
</dbReference>
<keyword evidence="6" id="KW-1185">Reference proteome</keyword>